<dbReference type="Pfam" id="PF01490">
    <property type="entry name" value="Aa_trans"/>
    <property type="match status" value="1"/>
</dbReference>
<accession>X6M6U4</accession>
<dbReference type="EMBL" id="ASPP01023940">
    <property type="protein sequence ID" value="ETO09713.1"/>
    <property type="molecule type" value="Genomic_DNA"/>
</dbReference>
<feature type="transmembrane region" description="Helical" evidence="5">
    <location>
        <begin position="58"/>
        <end position="76"/>
    </location>
</feature>
<evidence type="ECO:0000313" key="8">
    <source>
        <dbReference type="Proteomes" id="UP000023152"/>
    </source>
</evidence>
<dbReference type="PANTHER" id="PTHR22950:SF702">
    <property type="entry name" value="AMINO ACID TRANSPORTER PROTEIN"/>
    <property type="match status" value="1"/>
</dbReference>
<feature type="transmembrane region" description="Helical" evidence="5">
    <location>
        <begin position="254"/>
        <end position="276"/>
    </location>
</feature>
<feature type="transmembrane region" description="Helical" evidence="5">
    <location>
        <begin position="297"/>
        <end position="316"/>
    </location>
</feature>
<evidence type="ECO:0000256" key="5">
    <source>
        <dbReference type="SAM" id="Phobius"/>
    </source>
</evidence>
<keyword evidence="8" id="KW-1185">Reference proteome</keyword>
<dbReference type="InterPro" id="IPR013057">
    <property type="entry name" value="AA_transpt_TM"/>
</dbReference>
<dbReference type="GO" id="GO:0015179">
    <property type="term" value="F:L-amino acid transmembrane transporter activity"/>
    <property type="evidence" value="ECO:0007669"/>
    <property type="project" value="TreeGrafter"/>
</dbReference>
<dbReference type="OMA" id="LLITCEY"/>
<name>X6M6U4_RETFI</name>
<feature type="transmembrane region" description="Helical" evidence="5">
    <location>
        <begin position="377"/>
        <end position="394"/>
    </location>
</feature>
<keyword evidence="2 5" id="KW-0812">Transmembrane</keyword>
<dbReference type="Proteomes" id="UP000023152">
    <property type="component" value="Unassembled WGS sequence"/>
</dbReference>
<comment type="subcellular location">
    <subcellularLocation>
        <location evidence="1">Membrane</location>
        <topology evidence="1">Multi-pass membrane protein</topology>
    </subcellularLocation>
</comment>
<keyword evidence="3 5" id="KW-1133">Transmembrane helix</keyword>
<sequence>MFQFFFFFFYKKKFKGAVLFFQSKVKEGSIKGSIFNMILSTVGGGMLSLAFGVRQVGLIPGLILLTLSCWLSYFTNDLLLITCEYMPYDPTPVDDENTVNDENTAHRKRRPTYWNFSLACSPSWGRHLANFTQVLLLVQNFGSFISYEVAFGGLLDLVWKVVIDDKTDIYAWVVLVITWVIIFPLSLLNSMSALQFTSLLGITCSIYLGCVIFGEYFHLCDQPTGDPSIRTCIWRKDFHLDSTVLFKFDSAWQFTQGFLICFPLFAFAYTAQQYMLPIYFELTNQSRKRMLKVLQRSSYIILFIYICAAGFGYLTFLDGVCGNILLNNYHKDWAVVIAAITISISMIFAQPITTYAWRMNFAEIIYNKKTLERKKHVIITILFTFVTMALSLLLTDIEIVFGLLGATTFPAIGFVLPAIFFVSIVPADKFPHRRRFAIVQAVFVTIASLASLVYQVYTMIYPTNDSCDSRQQIETPNLFG</sequence>
<protein>
    <recommendedName>
        <fullName evidence="6">Amino acid transporter transmembrane domain-containing protein</fullName>
    </recommendedName>
</protein>
<proteinExistence type="predicted"/>
<comment type="caution">
    <text evidence="7">The sequence shown here is derived from an EMBL/GenBank/DDBJ whole genome shotgun (WGS) entry which is preliminary data.</text>
</comment>
<dbReference type="AlphaFoldDB" id="X6M6U4"/>
<feature type="transmembrane region" description="Helical" evidence="5">
    <location>
        <begin position="134"/>
        <end position="157"/>
    </location>
</feature>
<feature type="transmembrane region" description="Helical" evidence="5">
    <location>
        <begin position="400"/>
        <end position="424"/>
    </location>
</feature>
<dbReference type="OrthoDB" id="290476at2759"/>
<feature type="transmembrane region" description="Helical" evidence="5">
    <location>
        <begin position="169"/>
        <end position="187"/>
    </location>
</feature>
<gene>
    <name evidence="7" type="ORF">RFI_27670</name>
</gene>
<keyword evidence="4 5" id="KW-0472">Membrane</keyword>
<evidence type="ECO:0000259" key="6">
    <source>
        <dbReference type="Pfam" id="PF01490"/>
    </source>
</evidence>
<dbReference type="GO" id="GO:0016020">
    <property type="term" value="C:membrane"/>
    <property type="evidence" value="ECO:0007669"/>
    <property type="project" value="UniProtKB-SubCell"/>
</dbReference>
<feature type="transmembrane region" description="Helical" evidence="5">
    <location>
        <begin position="436"/>
        <end position="457"/>
    </location>
</feature>
<feature type="transmembrane region" description="Helical" evidence="5">
    <location>
        <begin position="336"/>
        <end position="357"/>
    </location>
</feature>
<reference evidence="7 8" key="1">
    <citation type="journal article" date="2013" name="Curr. Biol.">
        <title>The Genome of the Foraminiferan Reticulomyxa filosa.</title>
        <authorList>
            <person name="Glockner G."/>
            <person name="Hulsmann N."/>
            <person name="Schleicher M."/>
            <person name="Noegel A.A."/>
            <person name="Eichinger L."/>
            <person name="Gallinger C."/>
            <person name="Pawlowski J."/>
            <person name="Sierra R."/>
            <person name="Euteneuer U."/>
            <person name="Pillet L."/>
            <person name="Moustafa A."/>
            <person name="Platzer M."/>
            <person name="Groth M."/>
            <person name="Szafranski K."/>
            <person name="Schliwa M."/>
        </authorList>
    </citation>
    <scope>NUCLEOTIDE SEQUENCE [LARGE SCALE GENOMIC DNA]</scope>
</reference>
<evidence type="ECO:0000313" key="7">
    <source>
        <dbReference type="EMBL" id="ETO09713.1"/>
    </source>
</evidence>
<evidence type="ECO:0000256" key="2">
    <source>
        <dbReference type="ARBA" id="ARBA00022692"/>
    </source>
</evidence>
<dbReference type="PANTHER" id="PTHR22950">
    <property type="entry name" value="AMINO ACID TRANSPORTER"/>
    <property type="match status" value="1"/>
</dbReference>
<evidence type="ECO:0000256" key="1">
    <source>
        <dbReference type="ARBA" id="ARBA00004141"/>
    </source>
</evidence>
<evidence type="ECO:0000256" key="4">
    <source>
        <dbReference type="ARBA" id="ARBA00023136"/>
    </source>
</evidence>
<evidence type="ECO:0000256" key="3">
    <source>
        <dbReference type="ARBA" id="ARBA00022989"/>
    </source>
</evidence>
<organism evidence="7 8">
    <name type="scientific">Reticulomyxa filosa</name>
    <dbReference type="NCBI Taxonomy" id="46433"/>
    <lineage>
        <taxon>Eukaryota</taxon>
        <taxon>Sar</taxon>
        <taxon>Rhizaria</taxon>
        <taxon>Retaria</taxon>
        <taxon>Foraminifera</taxon>
        <taxon>Monothalamids</taxon>
        <taxon>Reticulomyxidae</taxon>
        <taxon>Reticulomyxa</taxon>
    </lineage>
</organism>
<feature type="transmembrane region" description="Helical" evidence="5">
    <location>
        <begin position="199"/>
        <end position="219"/>
    </location>
</feature>
<feature type="domain" description="Amino acid transporter transmembrane" evidence="6">
    <location>
        <begin position="27"/>
        <end position="460"/>
    </location>
</feature>